<gene>
    <name evidence="2" type="ORF">Fot_43439</name>
</gene>
<organism evidence="2 3">
    <name type="scientific">Forsythia ovata</name>
    <dbReference type="NCBI Taxonomy" id="205694"/>
    <lineage>
        <taxon>Eukaryota</taxon>
        <taxon>Viridiplantae</taxon>
        <taxon>Streptophyta</taxon>
        <taxon>Embryophyta</taxon>
        <taxon>Tracheophyta</taxon>
        <taxon>Spermatophyta</taxon>
        <taxon>Magnoliopsida</taxon>
        <taxon>eudicotyledons</taxon>
        <taxon>Gunneridae</taxon>
        <taxon>Pentapetalae</taxon>
        <taxon>asterids</taxon>
        <taxon>lamiids</taxon>
        <taxon>Lamiales</taxon>
        <taxon>Oleaceae</taxon>
        <taxon>Forsythieae</taxon>
        <taxon>Forsythia</taxon>
    </lineage>
</organism>
<evidence type="ECO:0000256" key="1">
    <source>
        <dbReference type="SAM" id="MobiDB-lite"/>
    </source>
</evidence>
<feature type="region of interest" description="Disordered" evidence="1">
    <location>
        <begin position="1"/>
        <end position="30"/>
    </location>
</feature>
<comment type="caution">
    <text evidence="2">The sequence shown here is derived from an EMBL/GenBank/DDBJ whole genome shotgun (WGS) entry which is preliminary data.</text>
</comment>
<evidence type="ECO:0000313" key="3">
    <source>
        <dbReference type="Proteomes" id="UP001604277"/>
    </source>
</evidence>
<dbReference type="EMBL" id="JBFOLJ010000013">
    <property type="protein sequence ID" value="KAL2481995.1"/>
    <property type="molecule type" value="Genomic_DNA"/>
</dbReference>
<sequence length="122" mass="13796">MAGDKNVLVSAGRPMEDDHNDLTRGADPMQADGDQIARDYSIPDLHFLPAHASRDIEVMRSCVFSHMSEGLSKRKIVYIEKVLAIYNRNVLTLEDSLVIIDLEVVDDEKSKEIHHLKKKILV</sequence>
<keyword evidence="3" id="KW-1185">Reference proteome</keyword>
<feature type="compositionally biased region" description="Basic and acidic residues" evidence="1">
    <location>
        <begin position="14"/>
        <end position="24"/>
    </location>
</feature>
<dbReference type="Proteomes" id="UP001604277">
    <property type="component" value="Unassembled WGS sequence"/>
</dbReference>
<dbReference type="AlphaFoldDB" id="A0ABD1R0M1"/>
<evidence type="ECO:0000313" key="2">
    <source>
        <dbReference type="EMBL" id="KAL2481995.1"/>
    </source>
</evidence>
<accession>A0ABD1R0M1</accession>
<protein>
    <submittedName>
        <fullName evidence="2">Uncharacterized protein</fullName>
    </submittedName>
</protein>
<proteinExistence type="predicted"/>
<name>A0ABD1R0M1_9LAMI</name>
<reference evidence="3" key="1">
    <citation type="submission" date="2024-07" db="EMBL/GenBank/DDBJ databases">
        <title>Two chromosome-level genome assemblies of Korean endemic species Abeliophyllum distichum and Forsythia ovata (Oleaceae).</title>
        <authorList>
            <person name="Jang H."/>
        </authorList>
    </citation>
    <scope>NUCLEOTIDE SEQUENCE [LARGE SCALE GENOMIC DNA]</scope>
</reference>